<protein>
    <recommendedName>
        <fullName evidence="4">DUF4806 domain-containing protein</fullName>
    </recommendedName>
</protein>
<feature type="compositionally biased region" description="Polar residues" evidence="1">
    <location>
        <begin position="313"/>
        <end position="326"/>
    </location>
</feature>
<organism evidence="2 3">
    <name type="scientific">Trichogramma kaykai</name>
    <dbReference type="NCBI Taxonomy" id="54128"/>
    <lineage>
        <taxon>Eukaryota</taxon>
        <taxon>Metazoa</taxon>
        <taxon>Ecdysozoa</taxon>
        <taxon>Arthropoda</taxon>
        <taxon>Hexapoda</taxon>
        <taxon>Insecta</taxon>
        <taxon>Pterygota</taxon>
        <taxon>Neoptera</taxon>
        <taxon>Endopterygota</taxon>
        <taxon>Hymenoptera</taxon>
        <taxon>Apocrita</taxon>
        <taxon>Proctotrupomorpha</taxon>
        <taxon>Chalcidoidea</taxon>
        <taxon>Trichogrammatidae</taxon>
        <taxon>Trichogramma</taxon>
    </lineage>
</organism>
<dbReference type="EMBL" id="JBJJXI010000128">
    <property type="protein sequence ID" value="KAL3388742.1"/>
    <property type="molecule type" value="Genomic_DNA"/>
</dbReference>
<feature type="region of interest" description="Disordered" evidence="1">
    <location>
        <begin position="244"/>
        <end position="358"/>
    </location>
</feature>
<dbReference type="AlphaFoldDB" id="A0ABD2W774"/>
<gene>
    <name evidence="2" type="ORF">TKK_016171</name>
</gene>
<feature type="compositionally biased region" description="Polar residues" evidence="1">
    <location>
        <begin position="334"/>
        <end position="347"/>
    </location>
</feature>
<keyword evidence="3" id="KW-1185">Reference proteome</keyword>
<evidence type="ECO:0008006" key="4">
    <source>
        <dbReference type="Google" id="ProtNLM"/>
    </source>
</evidence>
<comment type="caution">
    <text evidence="2">The sequence shown here is derived from an EMBL/GenBank/DDBJ whole genome shotgun (WGS) entry which is preliminary data.</text>
</comment>
<dbReference type="Proteomes" id="UP001627154">
    <property type="component" value="Unassembled WGS sequence"/>
</dbReference>
<evidence type="ECO:0000313" key="2">
    <source>
        <dbReference type="EMBL" id="KAL3388742.1"/>
    </source>
</evidence>
<reference evidence="2 3" key="1">
    <citation type="journal article" date="2024" name="bioRxiv">
        <title>A reference genome for Trichogramma kaykai: A tiny desert-dwelling parasitoid wasp with competing sex-ratio distorters.</title>
        <authorList>
            <person name="Culotta J."/>
            <person name="Lindsey A.R."/>
        </authorList>
    </citation>
    <scope>NUCLEOTIDE SEQUENCE [LARGE SCALE GENOMIC DNA]</scope>
    <source>
        <strain evidence="2 3">KSX58</strain>
    </source>
</reference>
<proteinExistence type="predicted"/>
<sequence length="549" mass="62916">MRRKRRVDLLSNPKNIEDLKDLPDRFAKTLSGESFLLHDSRGDPDVGRVLVFATMRYLELLSRSDVWFLDGTFKWEKNWDLVKTFMDEAPDYTYLATKVILLFGICGALRSCDIYDMLVSEVHDMEMKPLNRFVVINIKDHEVEVVLNTWIQMEDDPPTYRRPADQIQFCEAIMNEIEPEKNWEKIPFSRDLKSFNSRDHNVTPLSPVSNAIKRHIASLHRNWDQTDSGLSKWFVEQQKAGRFVGMKNPWDPNKKGQKTSTTSTSKKTGKRTKGLEKIVSSSESEDEKSVQEEEESDSDLPAPPKKLKVTDASFDSDTSSQNTNSHENNDKQSTEGFDTSSPNTNDLDNNRKQSTEDENSLMISINEVGLRTNHKKIASIEYRLGKIERKLASASSSDLSVSSSAPSSSFSRMNEYLPAKDKEQMKIVEDKLENEPEFISYLKQKQGKDVTETIYKMMKAAMTNELAVQYSFYGQGKKNKKEEFHSTGVFTCIVAAIRAKYGNVSDEDIKKAMMDWINGSKLRLTRDQERKNSSKKSRTFEIKKLPGFD</sequence>
<feature type="region of interest" description="Disordered" evidence="1">
    <location>
        <begin position="527"/>
        <end position="549"/>
    </location>
</feature>
<evidence type="ECO:0000256" key="1">
    <source>
        <dbReference type="SAM" id="MobiDB-lite"/>
    </source>
</evidence>
<evidence type="ECO:0000313" key="3">
    <source>
        <dbReference type="Proteomes" id="UP001627154"/>
    </source>
</evidence>
<name>A0ABD2W774_9HYME</name>
<accession>A0ABD2W774</accession>